<feature type="domain" description="Hemocyanin middle" evidence="7">
    <location>
        <begin position="288"/>
        <end position="547"/>
    </location>
</feature>
<dbReference type="STRING" id="7238.B4HFI6"/>
<comment type="similarity">
    <text evidence="5">Belongs to the hemocyanin family.</text>
</comment>
<dbReference type="GO" id="GO:0016201">
    <property type="term" value="P:synaptic target inhibition"/>
    <property type="evidence" value="ECO:0007669"/>
    <property type="project" value="EnsemblMetazoa"/>
</dbReference>
<evidence type="ECO:0000256" key="3">
    <source>
        <dbReference type="ARBA" id="ARBA00022729"/>
    </source>
</evidence>
<dbReference type="Pfam" id="PF03723">
    <property type="entry name" value="Hemocyanin_C"/>
    <property type="match status" value="1"/>
</dbReference>
<dbReference type="InterPro" id="IPR005203">
    <property type="entry name" value="Hemocyanin_C"/>
</dbReference>
<dbReference type="GO" id="GO:0008045">
    <property type="term" value="P:motor neuron axon guidance"/>
    <property type="evidence" value="ECO:0007669"/>
    <property type="project" value="EnsemblMetazoa"/>
</dbReference>
<dbReference type="Gene3D" id="1.20.1370.10">
    <property type="entry name" value="Hemocyanin, N-terminal domain"/>
    <property type="match status" value="1"/>
</dbReference>
<evidence type="ECO:0000259" key="7">
    <source>
        <dbReference type="Pfam" id="PF00372"/>
    </source>
</evidence>
<proteinExistence type="inferred from homology"/>
<dbReference type="Gene3D" id="2.60.40.1520">
    <property type="entry name" value="Hemocyanin, C-terminal domain"/>
    <property type="match status" value="1"/>
</dbReference>
<dbReference type="SUPFAM" id="SSF48056">
    <property type="entry name" value="Di-copper centre-containing domain"/>
    <property type="match status" value="1"/>
</dbReference>
<dbReference type="SUPFAM" id="SSF81296">
    <property type="entry name" value="E set domains"/>
    <property type="match status" value="1"/>
</dbReference>
<feature type="domain" description="Hemocyanin N-terminal" evidence="8">
    <location>
        <begin position="160"/>
        <end position="283"/>
    </location>
</feature>
<dbReference type="InterPro" id="IPR014756">
    <property type="entry name" value="Ig_E-set"/>
</dbReference>
<evidence type="ECO:0000259" key="9">
    <source>
        <dbReference type="Pfam" id="PF03723"/>
    </source>
</evidence>
<dbReference type="AlphaFoldDB" id="B4HFI6"/>
<dbReference type="Gene3D" id="1.10.1280.10">
    <property type="entry name" value="Di-copper center containing domain from catechol oxidase"/>
    <property type="match status" value="1"/>
</dbReference>
<evidence type="ECO:0000256" key="4">
    <source>
        <dbReference type="ARBA" id="ARBA00022761"/>
    </source>
</evidence>
<keyword evidence="4" id="KW-0758">Storage protein</keyword>
<evidence type="ECO:0000313" key="11">
    <source>
        <dbReference type="Proteomes" id="UP000001292"/>
    </source>
</evidence>
<dbReference type="SUPFAM" id="SSF48050">
    <property type="entry name" value="Hemocyanin, N-terminal domain"/>
    <property type="match status" value="1"/>
</dbReference>
<dbReference type="GO" id="GO:0005616">
    <property type="term" value="C:larval serum protein complex"/>
    <property type="evidence" value="ECO:0007669"/>
    <property type="project" value="EnsemblMetazoa"/>
</dbReference>
<dbReference type="Proteomes" id="UP000001292">
    <property type="component" value="Unassembled WGS sequence"/>
</dbReference>
<keyword evidence="3" id="KW-0732">Signal</keyword>
<dbReference type="GO" id="GO:0045735">
    <property type="term" value="F:nutrient reservoir activity"/>
    <property type="evidence" value="ECO:0007669"/>
    <property type="project" value="UniProtKB-KW"/>
</dbReference>
<dbReference type="PROSITE" id="PS00210">
    <property type="entry name" value="HEMOCYANIN_2"/>
    <property type="match status" value="1"/>
</dbReference>
<evidence type="ECO:0000313" key="10">
    <source>
        <dbReference type="EMBL" id="EDW41217.1"/>
    </source>
</evidence>
<organism evidence="11">
    <name type="scientific">Drosophila sechellia</name>
    <name type="common">Fruit fly</name>
    <dbReference type="NCBI Taxonomy" id="7238"/>
    <lineage>
        <taxon>Eukaryota</taxon>
        <taxon>Metazoa</taxon>
        <taxon>Ecdysozoa</taxon>
        <taxon>Arthropoda</taxon>
        <taxon>Hexapoda</taxon>
        <taxon>Insecta</taxon>
        <taxon>Pterygota</taxon>
        <taxon>Neoptera</taxon>
        <taxon>Endopterygota</taxon>
        <taxon>Diptera</taxon>
        <taxon>Brachycera</taxon>
        <taxon>Muscomorpha</taxon>
        <taxon>Ephydroidea</taxon>
        <taxon>Drosophilidae</taxon>
        <taxon>Drosophila</taxon>
        <taxon>Sophophora</taxon>
    </lineage>
</organism>
<dbReference type="Pfam" id="PF03722">
    <property type="entry name" value="Hemocyanin_N"/>
    <property type="match status" value="1"/>
</dbReference>
<dbReference type="InterPro" id="IPR000896">
    <property type="entry name" value="Hemocyanin/hexamerin_mid_dom"/>
</dbReference>
<dbReference type="OMA" id="HPWSFFD"/>
<dbReference type="PRINTS" id="PR00187">
    <property type="entry name" value="HAEMOCYANIN"/>
</dbReference>
<dbReference type="InterPro" id="IPR005204">
    <property type="entry name" value="Hemocyanin_N"/>
</dbReference>
<reference evidence="10 11" key="1">
    <citation type="journal article" date="2007" name="Nature">
        <title>Evolution of genes and genomes on the Drosophila phylogeny.</title>
        <authorList>
            <consortium name="Drosophila 12 Genomes Consortium"/>
            <person name="Clark A.G."/>
            <person name="Eisen M.B."/>
            <person name="Smith D.R."/>
            <person name="Bergman C.M."/>
            <person name="Oliver B."/>
            <person name="Markow T.A."/>
            <person name="Kaufman T.C."/>
            <person name="Kellis M."/>
            <person name="Gelbart W."/>
            <person name="Iyer V.N."/>
            <person name="Pollard D.A."/>
            <person name="Sackton T.B."/>
            <person name="Larracuente A.M."/>
            <person name="Singh N.D."/>
            <person name="Abad J.P."/>
            <person name="Abt D.N."/>
            <person name="Adryan B."/>
            <person name="Aguade M."/>
            <person name="Akashi H."/>
            <person name="Anderson W.W."/>
            <person name="Aquadro C.F."/>
            <person name="Ardell D.H."/>
            <person name="Arguello R."/>
            <person name="Artieri C.G."/>
            <person name="Barbash D.A."/>
            <person name="Barker D."/>
            <person name="Barsanti P."/>
            <person name="Batterham P."/>
            <person name="Batzoglou S."/>
            <person name="Begun D."/>
            <person name="Bhutkar A."/>
            <person name="Blanco E."/>
            <person name="Bosak S.A."/>
            <person name="Bradley R.K."/>
            <person name="Brand A.D."/>
            <person name="Brent M.R."/>
            <person name="Brooks A.N."/>
            <person name="Brown R.H."/>
            <person name="Butlin R.K."/>
            <person name="Caggese C."/>
            <person name="Calvi B.R."/>
            <person name="Bernardo de Carvalho A."/>
            <person name="Caspi A."/>
            <person name="Castrezana S."/>
            <person name="Celniker S.E."/>
            <person name="Chang J.L."/>
            <person name="Chapple C."/>
            <person name="Chatterji S."/>
            <person name="Chinwalla A."/>
            <person name="Civetta A."/>
            <person name="Clifton S.W."/>
            <person name="Comeron J.M."/>
            <person name="Costello J.C."/>
            <person name="Coyne J.A."/>
            <person name="Daub J."/>
            <person name="David R.G."/>
            <person name="Delcher A.L."/>
            <person name="Delehaunty K."/>
            <person name="Do C.B."/>
            <person name="Ebling H."/>
            <person name="Edwards K."/>
            <person name="Eickbush T."/>
            <person name="Evans J.D."/>
            <person name="Filipski A."/>
            <person name="Findeiss S."/>
            <person name="Freyhult E."/>
            <person name="Fulton L."/>
            <person name="Fulton R."/>
            <person name="Garcia A.C."/>
            <person name="Gardiner A."/>
            <person name="Garfield D.A."/>
            <person name="Garvin B.E."/>
            <person name="Gibson G."/>
            <person name="Gilbert D."/>
            <person name="Gnerre S."/>
            <person name="Godfrey J."/>
            <person name="Good R."/>
            <person name="Gotea V."/>
            <person name="Gravely B."/>
            <person name="Greenberg A.J."/>
            <person name="Griffiths-Jones S."/>
            <person name="Gross S."/>
            <person name="Guigo R."/>
            <person name="Gustafson E.A."/>
            <person name="Haerty W."/>
            <person name="Hahn M.W."/>
            <person name="Halligan D.L."/>
            <person name="Halpern A.L."/>
            <person name="Halter G.M."/>
            <person name="Han M.V."/>
            <person name="Heger A."/>
            <person name="Hillier L."/>
            <person name="Hinrichs A.S."/>
            <person name="Holmes I."/>
            <person name="Hoskins R.A."/>
            <person name="Hubisz M.J."/>
            <person name="Hultmark D."/>
            <person name="Huntley M.A."/>
            <person name="Jaffe D.B."/>
            <person name="Jagadeeshan S."/>
            <person name="Jeck W.R."/>
            <person name="Johnson J."/>
            <person name="Jones C.D."/>
            <person name="Jordan W.C."/>
            <person name="Karpen G.H."/>
            <person name="Kataoka E."/>
            <person name="Keightley P.D."/>
            <person name="Kheradpour P."/>
            <person name="Kirkness E.F."/>
            <person name="Koerich L.B."/>
            <person name="Kristiansen K."/>
            <person name="Kudrna D."/>
            <person name="Kulathinal R.J."/>
            <person name="Kumar S."/>
            <person name="Kwok R."/>
            <person name="Lander E."/>
            <person name="Langley C.H."/>
            <person name="Lapoint R."/>
            <person name="Lazzaro B.P."/>
            <person name="Lee S.J."/>
            <person name="Levesque L."/>
            <person name="Li R."/>
            <person name="Lin C.F."/>
            <person name="Lin M.F."/>
            <person name="Lindblad-Toh K."/>
            <person name="Llopart A."/>
            <person name="Long M."/>
            <person name="Low L."/>
            <person name="Lozovsky E."/>
            <person name="Lu J."/>
            <person name="Luo M."/>
            <person name="Machado C.A."/>
            <person name="Makalowski W."/>
            <person name="Marzo M."/>
            <person name="Matsuda M."/>
            <person name="Matzkin L."/>
            <person name="McAllister B."/>
            <person name="McBride C.S."/>
            <person name="McKernan B."/>
            <person name="McKernan K."/>
            <person name="Mendez-Lago M."/>
            <person name="Minx P."/>
            <person name="Mollenhauer M.U."/>
            <person name="Montooth K."/>
            <person name="Mount S.M."/>
            <person name="Mu X."/>
            <person name="Myers E."/>
            <person name="Negre B."/>
            <person name="Newfeld S."/>
            <person name="Nielsen R."/>
            <person name="Noor M.A."/>
            <person name="O'Grady P."/>
            <person name="Pachter L."/>
            <person name="Papaceit M."/>
            <person name="Parisi M.J."/>
            <person name="Parisi M."/>
            <person name="Parts L."/>
            <person name="Pedersen J.S."/>
            <person name="Pesole G."/>
            <person name="Phillippy A.M."/>
            <person name="Ponting C.P."/>
            <person name="Pop M."/>
            <person name="Porcelli D."/>
            <person name="Powell J.R."/>
            <person name="Prohaska S."/>
            <person name="Pruitt K."/>
            <person name="Puig M."/>
            <person name="Quesneville H."/>
            <person name="Ram K.R."/>
            <person name="Rand D."/>
            <person name="Rasmussen M.D."/>
            <person name="Reed L.K."/>
            <person name="Reenan R."/>
            <person name="Reily A."/>
            <person name="Remington K.A."/>
            <person name="Rieger T.T."/>
            <person name="Ritchie M.G."/>
            <person name="Robin C."/>
            <person name="Rogers Y.H."/>
            <person name="Rohde C."/>
            <person name="Rozas J."/>
            <person name="Rubenfield M.J."/>
            <person name="Ruiz A."/>
            <person name="Russo S."/>
            <person name="Salzberg S.L."/>
            <person name="Sanchez-Gracia A."/>
            <person name="Saranga D.J."/>
            <person name="Sato H."/>
            <person name="Schaeffer S.W."/>
            <person name="Schatz M.C."/>
            <person name="Schlenke T."/>
            <person name="Schwartz R."/>
            <person name="Segarra C."/>
            <person name="Singh R.S."/>
            <person name="Sirot L."/>
            <person name="Sirota M."/>
            <person name="Sisneros N.B."/>
            <person name="Smith C.D."/>
            <person name="Smith T.F."/>
            <person name="Spieth J."/>
            <person name="Stage D.E."/>
            <person name="Stark A."/>
            <person name="Stephan W."/>
            <person name="Strausberg R.L."/>
            <person name="Strempel S."/>
            <person name="Sturgill D."/>
            <person name="Sutton G."/>
            <person name="Sutton G.G."/>
            <person name="Tao W."/>
            <person name="Teichmann S."/>
            <person name="Tobari Y.N."/>
            <person name="Tomimura Y."/>
            <person name="Tsolas J.M."/>
            <person name="Valente V.L."/>
            <person name="Venter E."/>
            <person name="Venter J.C."/>
            <person name="Vicario S."/>
            <person name="Vieira F.G."/>
            <person name="Vilella A.J."/>
            <person name="Villasante A."/>
            <person name="Walenz B."/>
            <person name="Wang J."/>
            <person name="Wasserman M."/>
            <person name="Watts T."/>
            <person name="Wilson D."/>
            <person name="Wilson R.K."/>
            <person name="Wing R.A."/>
            <person name="Wolfner M.F."/>
            <person name="Wong A."/>
            <person name="Wong G.K."/>
            <person name="Wu C.I."/>
            <person name="Wu G."/>
            <person name="Yamamoto D."/>
            <person name="Yang H.P."/>
            <person name="Yang S.P."/>
            <person name="Yorke J.A."/>
            <person name="Yoshida K."/>
            <person name="Zdobnov E."/>
            <person name="Zhang P."/>
            <person name="Zhang Y."/>
            <person name="Zimin A.V."/>
            <person name="Baldwin J."/>
            <person name="Abdouelleil A."/>
            <person name="Abdulkadir J."/>
            <person name="Abebe A."/>
            <person name="Abera B."/>
            <person name="Abreu J."/>
            <person name="Acer S.C."/>
            <person name="Aftuck L."/>
            <person name="Alexander A."/>
            <person name="An P."/>
            <person name="Anderson E."/>
            <person name="Anderson S."/>
            <person name="Arachi H."/>
            <person name="Azer M."/>
            <person name="Bachantsang P."/>
            <person name="Barry A."/>
            <person name="Bayul T."/>
            <person name="Berlin A."/>
            <person name="Bessette D."/>
            <person name="Bloom T."/>
            <person name="Blye J."/>
            <person name="Boguslavskiy L."/>
            <person name="Bonnet C."/>
            <person name="Boukhgalter B."/>
            <person name="Bourzgui I."/>
            <person name="Brown A."/>
            <person name="Cahill P."/>
            <person name="Channer S."/>
            <person name="Cheshatsang Y."/>
            <person name="Chuda L."/>
            <person name="Citroen M."/>
            <person name="Collymore A."/>
            <person name="Cooke P."/>
            <person name="Costello M."/>
            <person name="D'Aco K."/>
            <person name="Daza R."/>
            <person name="De Haan G."/>
            <person name="DeGray S."/>
            <person name="DeMaso C."/>
            <person name="Dhargay N."/>
            <person name="Dooley K."/>
            <person name="Dooley E."/>
            <person name="Doricent M."/>
            <person name="Dorje P."/>
            <person name="Dorjee K."/>
            <person name="Dupes A."/>
            <person name="Elong R."/>
            <person name="Falk J."/>
            <person name="Farina A."/>
            <person name="Faro S."/>
            <person name="Ferguson D."/>
            <person name="Fisher S."/>
            <person name="Foley C.D."/>
            <person name="Franke A."/>
            <person name="Friedrich D."/>
            <person name="Gadbois L."/>
            <person name="Gearin G."/>
            <person name="Gearin C.R."/>
            <person name="Giannoukos G."/>
            <person name="Goode T."/>
            <person name="Graham J."/>
            <person name="Grandbois E."/>
            <person name="Grewal S."/>
            <person name="Gyaltsen K."/>
            <person name="Hafez N."/>
            <person name="Hagos B."/>
            <person name="Hall J."/>
            <person name="Henson C."/>
            <person name="Hollinger A."/>
            <person name="Honan T."/>
            <person name="Huard M.D."/>
            <person name="Hughes L."/>
            <person name="Hurhula B."/>
            <person name="Husby M.E."/>
            <person name="Kamat A."/>
            <person name="Kanga B."/>
            <person name="Kashin S."/>
            <person name="Khazanovich D."/>
            <person name="Kisner P."/>
            <person name="Lance K."/>
            <person name="Lara M."/>
            <person name="Lee W."/>
            <person name="Lennon N."/>
            <person name="Letendre F."/>
            <person name="LeVine R."/>
            <person name="Lipovsky A."/>
            <person name="Liu X."/>
            <person name="Liu J."/>
            <person name="Liu S."/>
            <person name="Lokyitsang T."/>
            <person name="Lokyitsang Y."/>
            <person name="Lubonja R."/>
            <person name="Lui A."/>
            <person name="MacDonald P."/>
            <person name="Magnisalis V."/>
            <person name="Maru K."/>
            <person name="Matthews C."/>
            <person name="McCusker W."/>
            <person name="McDonough S."/>
            <person name="Mehta T."/>
            <person name="Meldrim J."/>
            <person name="Meneus L."/>
            <person name="Mihai O."/>
            <person name="Mihalev A."/>
            <person name="Mihova T."/>
            <person name="Mittelman R."/>
            <person name="Mlenga V."/>
            <person name="Montmayeur A."/>
            <person name="Mulrain L."/>
            <person name="Navidi A."/>
            <person name="Naylor J."/>
            <person name="Negash T."/>
            <person name="Nguyen T."/>
            <person name="Nguyen N."/>
            <person name="Nicol R."/>
            <person name="Norbu C."/>
            <person name="Norbu N."/>
            <person name="Novod N."/>
            <person name="O'Neill B."/>
            <person name="Osman S."/>
            <person name="Markiewicz E."/>
            <person name="Oyono O.L."/>
            <person name="Patti C."/>
            <person name="Phunkhang P."/>
            <person name="Pierre F."/>
            <person name="Priest M."/>
            <person name="Raghuraman S."/>
            <person name="Rege F."/>
            <person name="Reyes R."/>
            <person name="Rise C."/>
            <person name="Rogov P."/>
            <person name="Ross K."/>
            <person name="Ryan E."/>
            <person name="Settipalli S."/>
            <person name="Shea T."/>
            <person name="Sherpa N."/>
            <person name="Shi L."/>
            <person name="Shih D."/>
            <person name="Sparrow T."/>
            <person name="Spaulding J."/>
            <person name="Stalker J."/>
            <person name="Stange-Thomann N."/>
            <person name="Stavropoulos S."/>
            <person name="Stone C."/>
            <person name="Strader C."/>
            <person name="Tesfaye S."/>
            <person name="Thomson T."/>
            <person name="Thoulutsang Y."/>
            <person name="Thoulutsang D."/>
            <person name="Topham K."/>
            <person name="Topping I."/>
            <person name="Tsamla T."/>
            <person name="Vassiliev H."/>
            <person name="Vo A."/>
            <person name="Wangchuk T."/>
            <person name="Wangdi T."/>
            <person name="Weiand M."/>
            <person name="Wilkinson J."/>
            <person name="Wilson A."/>
            <person name="Yadav S."/>
            <person name="Young G."/>
            <person name="Yu Q."/>
            <person name="Zembek L."/>
            <person name="Zhong D."/>
            <person name="Zimmer A."/>
            <person name="Zwirko Z."/>
            <person name="Jaffe D.B."/>
            <person name="Alvarez P."/>
            <person name="Brockman W."/>
            <person name="Butler J."/>
            <person name="Chin C."/>
            <person name="Gnerre S."/>
            <person name="Grabherr M."/>
            <person name="Kleber M."/>
            <person name="Mauceli E."/>
            <person name="MacCallum I."/>
        </authorList>
    </citation>
    <scope>NUCLEOTIDE SEQUENCE [LARGE SCALE GENOMIC DNA]</scope>
    <source>
        <strain evidence="11">Rob3c / Tucson 14021-0248.25</strain>
    </source>
</reference>
<protein>
    <submittedName>
        <fullName evidence="10">GM25327</fullName>
    </submittedName>
</protein>
<dbReference type="InterPro" id="IPR037020">
    <property type="entry name" value="Hemocyanin_C_sf"/>
</dbReference>
<keyword evidence="2" id="KW-0964">Secreted</keyword>
<comment type="subcellular location">
    <subcellularLocation>
        <location evidence="1">Secreted</location>
        <location evidence="1">Extracellular space</location>
    </subcellularLocation>
</comment>
<dbReference type="PANTHER" id="PTHR11511">
    <property type="entry name" value="LARVAL STORAGE PROTEIN/PHENOLOXIDASE"/>
    <property type="match status" value="1"/>
</dbReference>
<evidence type="ECO:0000256" key="2">
    <source>
        <dbReference type="ARBA" id="ARBA00022525"/>
    </source>
</evidence>
<dbReference type="EMBL" id="CH480815">
    <property type="protein sequence ID" value="EDW41217.1"/>
    <property type="molecule type" value="Genomic_DNA"/>
</dbReference>
<dbReference type="FunFam" id="1.10.1280.10:FF:000010">
    <property type="entry name" value="Larval serum protein 2"/>
    <property type="match status" value="1"/>
</dbReference>
<dbReference type="InterPro" id="IPR036697">
    <property type="entry name" value="Hemocyanin_N_sf"/>
</dbReference>
<dbReference type="InterPro" id="IPR008922">
    <property type="entry name" value="Di-copper_centre_dom_sf"/>
</dbReference>
<gene>
    <name evidence="10" type="primary">Dsec\GM25327</name>
    <name evidence="10" type="ORF">Dsec_GM25327</name>
</gene>
<name>B4HFI6_DROSE</name>
<evidence type="ECO:0000259" key="8">
    <source>
        <dbReference type="Pfam" id="PF03722"/>
    </source>
</evidence>
<evidence type="ECO:0000256" key="5">
    <source>
        <dbReference type="ARBA" id="ARBA00038082"/>
    </source>
</evidence>
<feature type="domain" description="Hemocyanin C-terminal" evidence="9">
    <location>
        <begin position="556"/>
        <end position="820"/>
    </location>
</feature>
<dbReference type="HOGENOM" id="CLU_012213_1_0_1"/>
<accession>B4HFI6</accession>
<dbReference type="FunFam" id="2.60.40.1520:FF:000002">
    <property type="entry name" value="Larval serum protein 2"/>
    <property type="match status" value="1"/>
</dbReference>
<dbReference type="PhylomeDB" id="B4HFI6"/>
<dbReference type="Pfam" id="PF00372">
    <property type="entry name" value="Hemocyanin_M"/>
    <property type="match status" value="1"/>
</dbReference>
<sequence>MDISTSSNQFILTTCEMYPRRRNTEFYRSPEPRVSCQNQRAEHPGQMLNVTPDENREAARRLPRIQPPNNLDSFYLRNGMGAKIESFAGRSDPAMARIKATDATGHWPDCNLRIADPGHYDSNRLEKMKSFTVIAVAAVALLATLGQAKHLDSKVADKDFLMKQKFVFHILQHIYQADVFTTPFGGSYVEYKPWEHVADYVHPEMLEHFFELWQHQPFTDDMVWSVMYDKHEEYVVGLVRLFYFAKNWETFQHAVFWARQHVNKQLFVYAVTIASLFRDDMQGVVLPAHYEIHPWSYFDSQALEWAEHYKMHGFNHVKQMDNIYNVVIRTNYSNVHGSLNYDHDLAYYLEDVGFNAFYYYFNLDYPFWTKGGEEHVLNKDRRGELYLYVHWQLLARWYLERLSHDLGEVPAFNMYVPTESGYASNLRTYYGVPQWHRENHHSFYHEHNYEHIEHVEIYTQRVMDWIHKNEKFDVETINVLGNIIQGNADSVDKKFYGSLDKLYRFIVNEGHHYGHGDESFPGPFMHYDTSMRDPIFYEVYKTIVGHYWHLMETYPEYHKKDYTFEGVHIDAVHMPESLTTYFEHFDSDISNAVDVEPAVEGSTDPLYTFGRNSHYKGSSYVIKARQQRLNHKPFEFTLDVSSDKAQDAVVKVFIGPKYDEHGHKIPLEHNYQNFFELEHFKVHLEAGVNHIKRASGDFSFWVNDRTTYLELYQKLMDATNSDYKFKLDQSEAHCGVPNRMMLPRGKKGGQVFQFFYMVYPYHHPEVAQFTGYDPVVSCGVGHGSRYVDALPFGFPFNRPVKHDYYFDVHNFKFVDVKIFHRDEHTNVV</sequence>
<dbReference type="InterPro" id="IPR013788">
    <property type="entry name" value="Hemocyanin/hexamerin"/>
</dbReference>
<dbReference type="PANTHER" id="PTHR11511:SF5">
    <property type="entry name" value="FAT-BODY PROTEIN 1-RELATED"/>
    <property type="match status" value="1"/>
</dbReference>
<evidence type="ECO:0000256" key="6">
    <source>
        <dbReference type="ARBA" id="ARBA00055116"/>
    </source>
</evidence>
<dbReference type="GO" id="GO:0097009">
    <property type="term" value="P:energy homeostasis"/>
    <property type="evidence" value="ECO:0007669"/>
    <property type="project" value="EnsemblMetazoa"/>
</dbReference>
<keyword evidence="11" id="KW-1185">Reference proteome</keyword>
<evidence type="ECO:0000256" key="1">
    <source>
        <dbReference type="ARBA" id="ARBA00004239"/>
    </source>
</evidence>
<comment type="function">
    <text evidence="6">Larval storage protein (LSP) which may serve as a store of amino acids for synthesis of adult proteins.</text>
</comment>